<dbReference type="GO" id="GO:0005634">
    <property type="term" value="C:nucleus"/>
    <property type="evidence" value="ECO:0007669"/>
    <property type="project" value="TreeGrafter"/>
</dbReference>
<feature type="region of interest" description="Disordered" evidence="2">
    <location>
        <begin position="1"/>
        <end position="40"/>
    </location>
</feature>
<dbReference type="Proteomes" id="UP001417504">
    <property type="component" value="Unassembled WGS sequence"/>
</dbReference>
<dbReference type="Pfam" id="PF03195">
    <property type="entry name" value="LOB"/>
    <property type="match status" value="2"/>
</dbReference>
<evidence type="ECO:0000256" key="2">
    <source>
        <dbReference type="SAM" id="MobiDB-lite"/>
    </source>
</evidence>
<comment type="caution">
    <text evidence="4">The sequence shown here is derived from an EMBL/GenBank/DDBJ whole genome shotgun (WGS) entry which is preliminary data.</text>
</comment>
<proteinExistence type="inferred from homology"/>
<dbReference type="PROSITE" id="PS50891">
    <property type="entry name" value="LOB"/>
    <property type="match status" value="1"/>
</dbReference>
<dbReference type="PANTHER" id="PTHR31529">
    <property type="entry name" value="LOB DOMAIN CONTAINING PROTEIN"/>
    <property type="match status" value="1"/>
</dbReference>
<evidence type="ECO:0000256" key="1">
    <source>
        <dbReference type="ARBA" id="ARBA00005474"/>
    </source>
</evidence>
<accession>A0AAP0NXB8</accession>
<dbReference type="InterPro" id="IPR004883">
    <property type="entry name" value="LOB"/>
</dbReference>
<keyword evidence="5" id="KW-1185">Reference proteome</keyword>
<feature type="compositionally biased region" description="Basic residues" evidence="2">
    <location>
        <begin position="17"/>
        <end position="27"/>
    </location>
</feature>
<comment type="similarity">
    <text evidence="1">Belongs to the LOB domain-containing protein family.</text>
</comment>
<dbReference type="EMBL" id="JBBNAE010000005">
    <property type="protein sequence ID" value="KAK9123442.1"/>
    <property type="molecule type" value="Genomic_DNA"/>
</dbReference>
<dbReference type="GO" id="GO:0009755">
    <property type="term" value="P:hormone-mediated signaling pathway"/>
    <property type="evidence" value="ECO:0007669"/>
    <property type="project" value="TreeGrafter"/>
</dbReference>
<sequence length="427" mass="46330">MDKNDEASDKTSSSSSLHKRRSGKRAGPHPLQQDATEGGTPARAPCGVCKFLRRKCMSGCIFVPHFGSEQGAARFAAVHKVRGKQCVKAAAALAGKPTARRGARNLRRPLLGKERRVCDQGRGVEEEGVGVRVECVGEGDGMVFEASRCVRGSLGGDGLGGDGLGGSVEGFVVALWEACKTASPAARCNRGRDSSRSTLWSMQVLEEEVHEWVHIRTSFRVRARRSKVCCSAQGVRGKQVSKLLLHLPANQRHYAVVTISYEAQARLSDPVYGCVSTILALQQQLGIRGGPLLGKERRVCDQGRGVEEVGVGVRVEGVGEGDGMVFEASRCIRGSLGSDGLGGSVEGFARLKMFVERSGGDRRERIGCVRLKRGCCWLSSSFEVLRDDATIFIMFGFRVVHRTRYFLKRRLVSQLGKYKSSGLSENI</sequence>
<dbReference type="AlphaFoldDB" id="A0AAP0NXB8"/>
<name>A0AAP0NXB8_9MAGN</name>
<gene>
    <name evidence="4" type="ORF">Sjap_013044</name>
</gene>
<evidence type="ECO:0000313" key="4">
    <source>
        <dbReference type="EMBL" id="KAK9123442.1"/>
    </source>
</evidence>
<dbReference type="PANTHER" id="PTHR31529:SF12">
    <property type="entry name" value="LOB DOMAIN-CONTAINING PROTEIN 20"/>
    <property type="match status" value="1"/>
</dbReference>
<reference evidence="4 5" key="1">
    <citation type="submission" date="2024-01" db="EMBL/GenBank/DDBJ databases">
        <title>Genome assemblies of Stephania.</title>
        <authorList>
            <person name="Yang L."/>
        </authorList>
    </citation>
    <scope>NUCLEOTIDE SEQUENCE [LARGE SCALE GENOMIC DNA]</scope>
    <source>
        <strain evidence="4">QJT</strain>
        <tissue evidence="4">Leaf</tissue>
    </source>
</reference>
<evidence type="ECO:0000259" key="3">
    <source>
        <dbReference type="PROSITE" id="PS50891"/>
    </source>
</evidence>
<organism evidence="4 5">
    <name type="scientific">Stephania japonica</name>
    <dbReference type="NCBI Taxonomy" id="461633"/>
    <lineage>
        <taxon>Eukaryota</taxon>
        <taxon>Viridiplantae</taxon>
        <taxon>Streptophyta</taxon>
        <taxon>Embryophyta</taxon>
        <taxon>Tracheophyta</taxon>
        <taxon>Spermatophyta</taxon>
        <taxon>Magnoliopsida</taxon>
        <taxon>Ranunculales</taxon>
        <taxon>Menispermaceae</taxon>
        <taxon>Menispermoideae</taxon>
        <taxon>Cissampelideae</taxon>
        <taxon>Stephania</taxon>
    </lineage>
</organism>
<feature type="domain" description="LOB" evidence="3">
    <location>
        <begin position="44"/>
        <end position="146"/>
    </location>
</feature>
<protein>
    <recommendedName>
        <fullName evidence="3">LOB domain-containing protein</fullName>
    </recommendedName>
</protein>
<evidence type="ECO:0000313" key="5">
    <source>
        <dbReference type="Proteomes" id="UP001417504"/>
    </source>
</evidence>
<dbReference type="GO" id="GO:0045893">
    <property type="term" value="P:positive regulation of DNA-templated transcription"/>
    <property type="evidence" value="ECO:0007669"/>
    <property type="project" value="TreeGrafter"/>
</dbReference>